<name>A0A2T4PXJ1_STAWA</name>
<feature type="transmembrane region" description="Helical" evidence="1">
    <location>
        <begin position="29"/>
        <end position="48"/>
    </location>
</feature>
<sequence length="204" mass="23660">MDIILVIIVFGLFYLVHFTSVMHSGGLKVLPIMTYILALILYLIPVILIKEESANQFENLMLILNIGVLLYGIIGVRGLWSRPLKVKIQELTKSSDKMITQHKYDKIESMKINLEIAKYKGIISLLISFIFMITMSIKASSQYKEDFAFGNIIIIYIFIVIFVIYIIIDIIFRMTKGRWRLISIIPLLLAIWLFIFIVILLIQR</sequence>
<keyword evidence="1" id="KW-0812">Transmembrane</keyword>
<reference evidence="2 3" key="1">
    <citation type="journal article" date="2016" name="Front. Microbiol.">
        <title>Comprehensive Phylogenetic Analysis of Bovine Non-aureus Staphylococci Species Based on Whole-Genome Sequencing.</title>
        <authorList>
            <person name="Naushad S."/>
            <person name="Barkema H.W."/>
            <person name="Luby C."/>
            <person name="Condas L.A."/>
            <person name="Nobrega D.B."/>
            <person name="Carson D.A."/>
            <person name="De Buck J."/>
        </authorList>
    </citation>
    <scope>NUCLEOTIDE SEQUENCE [LARGE SCALE GENOMIC DNA]</scope>
    <source>
        <strain evidence="2 3">SNUC 2993</strain>
    </source>
</reference>
<feature type="transmembrane region" description="Helical" evidence="1">
    <location>
        <begin position="184"/>
        <end position="202"/>
    </location>
</feature>
<dbReference type="AlphaFoldDB" id="A0A2T4PXJ1"/>
<keyword evidence="1" id="KW-1133">Transmembrane helix</keyword>
<feature type="transmembrane region" description="Helical" evidence="1">
    <location>
        <begin position="119"/>
        <end position="137"/>
    </location>
</feature>
<protein>
    <submittedName>
        <fullName evidence="2">DUF5080 domain-containing protein</fullName>
    </submittedName>
</protein>
<keyword evidence="1" id="KW-0472">Membrane</keyword>
<dbReference type="InterPro" id="IPR031689">
    <property type="entry name" value="DUF5080"/>
</dbReference>
<evidence type="ECO:0000313" key="3">
    <source>
        <dbReference type="Proteomes" id="UP000240717"/>
    </source>
</evidence>
<feature type="transmembrane region" description="Helical" evidence="1">
    <location>
        <begin position="6"/>
        <end position="22"/>
    </location>
</feature>
<gene>
    <name evidence="2" type="ORF">BU085_11945</name>
</gene>
<proteinExistence type="predicted"/>
<evidence type="ECO:0000256" key="1">
    <source>
        <dbReference type="SAM" id="Phobius"/>
    </source>
</evidence>
<dbReference type="EMBL" id="PZEV01000066">
    <property type="protein sequence ID" value="PTI49498.1"/>
    <property type="molecule type" value="Genomic_DNA"/>
</dbReference>
<dbReference type="RefSeq" id="WP_107552988.1">
    <property type="nucleotide sequence ID" value="NZ_PZEV01000066.1"/>
</dbReference>
<feature type="transmembrane region" description="Helical" evidence="1">
    <location>
        <begin position="60"/>
        <end position="80"/>
    </location>
</feature>
<organism evidence="2 3">
    <name type="scientific">Staphylococcus warneri</name>
    <dbReference type="NCBI Taxonomy" id="1292"/>
    <lineage>
        <taxon>Bacteria</taxon>
        <taxon>Bacillati</taxon>
        <taxon>Bacillota</taxon>
        <taxon>Bacilli</taxon>
        <taxon>Bacillales</taxon>
        <taxon>Staphylococcaceae</taxon>
        <taxon>Staphylococcus</taxon>
    </lineage>
</organism>
<dbReference type="Pfam" id="PF16883">
    <property type="entry name" value="DUF5080"/>
    <property type="match status" value="1"/>
</dbReference>
<accession>A0A2T4PXJ1</accession>
<dbReference type="Proteomes" id="UP000240717">
    <property type="component" value="Unassembled WGS sequence"/>
</dbReference>
<comment type="caution">
    <text evidence="2">The sequence shown here is derived from an EMBL/GenBank/DDBJ whole genome shotgun (WGS) entry which is preliminary data.</text>
</comment>
<feature type="transmembrane region" description="Helical" evidence="1">
    <location>
        <begin position="149"/>
        <end position="172"/>
    </location>
</feature>
<evidence type="ECO:0000313" key="2">
    <source>
        <dbReference type="EMBL" id="PTI49498.1"/>
    </source>
</evidence>